<accession>A0A0W8FFT8</accession>
<proteinExistence type="predicted"/>
<organism evidence="5">
    <name type="scientific">hydrocarbon metagenome</name>
    <dbReference type="NCBI Taxonomy" id="938273"/>
    <lineage>
        <taxon>unclassified sequences</taxon>
        <taxon>metagenomes</taxon>
        <taxon>ecological metagenomes</taxon>
    </lineage>
</organism>
<keyword evidence="1" id="KW-0235">DNA replication</keyword>
<dbReference type="GO" id="GO:0005524">
    <property type="term" value="F:ATP binding"/>
    <property type="evidence" value="ECO:0007669"/>
    <property type="project" value="UniProtKB-KW"/>
</dbReference>
<protein>
    <submittedName>
        <fullName evidence="5">Origin of replication recognition protein</fullName>
    </submittedName>
</protein>
<evidence type="ECO:0000313" key="5">
    <source>
        <dbReference type="EMBL" id="KUG19582.1"/>
    </source>
</evidence>
<dbReference type="EMBL" id="LNQE01001275">
    <property type="protein sequence ID" value="KUG19582.1"/>
    <property type="molecule type" value="Genomic_DNA"/>
</dbReference>
<gene>
    <name evidence="5" type="ORF">ASZ90_010714</name>
</gene>
<dbReference type="Pfam" id="PF22703">
    <property type="entry name" value="Cdc6_lid"/>
    <property type="match status" value="1"/>
</dbReference>
<dbReference type="InterPro" id="IPR055237">
    <property type="entry name" value="Cdc6_lid"/>
</dbReference>
<keyword evidence="2" id="KW-0547">Nucleotide-binding</keyword>
<comment type="caution">
    <text evidence="5">The sequence shown here is derived from an EMBL/GenBank/DDBJ whole genome shotgun (WGS) entry which is preliminary data.</text>
</comment>
<dbReference type="AlphaFoldDB" id="A0A0W8FFT8"/>
<feature type="domain" description="Cdc6 AAA+ ATPase-type lid" evidence="4">
    <location>
        <begin position="2"/>
        <end position="51"/>
    </location>
</feature>
<evidence type="ECO:0000256" key="2">
    <source>
        <dbReference type="ARBA" id="ARBA00022741"/>
    </source>
</evidence>
<reference evidence="5" key="1">
    <citation type="journal article" date="2015" name="Proc. Natl. Acad. Sci. U.S.A.">
        <title>Networks of energetic and metabolic interactions define dynamics in microbial communities.</title>
        <authorList>
            <person name="Embree M."/>
            <person name="Liu J.K."/>
            <person name="Al-Bassam M.M."/>
            <person name="Zengler K."/>
        </authorList>
    </citation>
    <scope>NUCLEOTIDE SEQUENCE</scope>
</reference>
<evidence type="ECO:0000256" key="1">
    <source>
        <dbReference type="ARBA" id="ARBA00022705"/>
    </source>
</evidence>
<evidence type="ECO:0000259" key="4">
    <source>
        <dbReference type="Pfam" id="PF22703"/>
    </source>
</evidence>
<sequence length="86" mass="9648">MLSAEMLDFVVTQTMRCGDLRVGLDLIKRSVLLAETAGRKEVCREDVCAAYRHSRHVHLPCRVKTLNAGERRLLRHIAEMSQGDGG</sequence>
<keyword evidence="3" id="KW-0067">ATP-binding</keyword>
<dbReference type="Gene3D" id="1.10.8.60">
    <property type="match status" value="1"/>
</dbReference>
<evidence type="ECO:0000256" key="3">
    <source>
        <dbReference type="ARBA" id="ARBA00022840"/>
    </source>
</evidence>
<name>A0A0W8FFT8_9ZZZZ</name>
<dbReference type="GO" id="GO:0006260">
    <property type="term" value="P:DNA replication"/>
    <property type="evidence" value="ECO:0007669"/>
    <property type="project" value="UniProtKB-KW"/>
</dbReference>